<reference evidence="2 3" key="1">
    <citation type="submission" date="2020-12" db="EMBL/GenBank/DDBJ databases">
        <title>Hymenobacter sp.</title>
        <authorList>
            <person name="Kim M.K."/>
        </authorList>
    </citation>
    <scope>NUCLEOTIDE SEQUENCE [LARGE SCALE GENOMIC DNA]</scope>
    <source>
        <strain evidence="2 3">BT442</strain>
    </source>
</reference>
<dbReference type="EMBL" id="JAEDAE010000002">
    <property type="protein sequence ID" value="MBH8557746.1"/>
    <property type="molecule type" value="Genomic_DNA"/>
</dbReference>
<dbReference type="Proteomes" id="UP000625631">
    <property type="component" value="Unassembled WGS sequence"/>
</dbReference>
<comment type="caution">
    <text evidence="2">The sequence shown here is derived from an EMBL/GenBank/DDBJ whole genome shotgun (WGS) entry which is preliminary data.</text>
</comment>
<evidence type="ECO:0000313" key="2">
    <source>
        <dbReference type="EMBL" id="MBH8557746.1"/>
    </source>
</evidence>
<name>A0ABS0Q4Z5_9BACT</name>
<sequence length="131" mass="14240">MKRIIFLASALAAVWVLGGCSPLEDPALVAPEEILLLSVTGKKQLVANGQDKTVLLARVPKEAGQVIITFTTSAGSFPFNNTKIIKQFADSIQGDYRYARTLLRSDTTKGTVYLTAETPQASRRQTVLFIP</sequence>
<proteinExistence type="predicted"/>
<feature type="chain" id="PRO_5047485858" description="DUF4249 family protein" evidence="1">
    <location>
        <begin position="19"/>
        <end position="131"/>
    </location>
</feature>
<organism evidence="2 3">
    <name type="scientific">Hymenobacter negativus</name>
    <dbReference type="NCBI Taxonomy" id="2795026"/>
    <lineage>
        <taxon>Bacteria</taxon>
        <taxon>Pseudomonadati</taxon>
        <taxon>Bacteroidota</taxon>
        <taxon>Cytophagia</taxon>
        <taxon>Cytophagales</taxon>
        <taxon>Hymenobacteraceae</taxon>
        <taxon>Hymenobacter</taxon>
    </lineage>
</organism>
<evidence type="ECO:0008006" key="4">
    <source>
        <dbReference type="Google" id="ProtNLM"/>
    </source>
</evidence>
<accession>A0ABS0Q4Z5</accession>
<keyword evidence="3" id="KW-1185">Reference proteome</keyword>
<protein>
    <recommendedName>
        <fullName evidence="4">DUF4249 family protein</fullName>
    </recommendedName>
</protein>
<dbReference type="PROSITE" id="PS51257">
    <property type="entry name" value="PROKAR_LIPOPROTEIN"/>
    <property type="match status" value="1"/>
</dbReference>
<evidence type="ECO:0000256" key="1">
    <source>
        <dbReference type="SAM" id="SignalP"/>
    </source>
</evidence>
<dbReference type="RefSeq" id="WP_198074876.1">
    <property type="nucleotide sequence ID" value="NZ_JAEDAE010000002.1"/>
</dbReference>
<evidence type="ECO:0000313" key="3">
    <source>
        <dbReference type="Proteomes" id="UP000625631"/>
    </source>
</evidence>
<feature type="signal peptide" evidence="1">
    <location>
        <begin position="1"/>
        <end position="18"/>
    </location>
</feature>
<keyword evidence="1" id="KW-0732">Signal</keyword>
<gene>
    <name evidence="2" type="ORF">I7X13_06790</name>
</gene>